<feature type="transmembrane region" description="Helical" evidence="11">
    <location>
        <begin position="20"/>
        <end position="40"/>
    </location>
</feature>
<reference evidence="12 13" key="1">
    <citation type="journal article" date="2002" name="Nat. Genet.">
        <title>Genome sequence of the endocellular obligate symbiont of tsetse flies, Wigglesworthia glossinidia.</title>
        <authorList>
            <person name="Akman L."/>
            <person name="Yamashita A."/>
            <person name="Watanabe H."/>
            <person name="Oshima K."/>
            <person name="Shiba T."/>
            <person name="Hattori M."/>
            <person name="Aksoy S."/>
        </authorList>
    </citation>
    <scope>NUCLEOTIDE SEQUENCE [LARGE SCALE GENOMIC DNA]</scope>
</reference>
<keyword evidence="2 11" id="KW-1003">Cell membrane</keyword>
<dbReference type="HAMAP" id="MF_02079">
    <property type="entry name" value="PGT_RodA"/>
    <property type="match status" value="1"/>
</dbReference>
<keyword evidence="4 11" id="KW-0808">Transferase</keyword>
<dbReference type="NCBIfam" id="NF037961">
    <property type="entry name" value="RodA_shape"/>
    <property type="match status" value="1"/>
</dbReference>
<feature type="transmembrane region" description="Helical" evidence="11">
    <location>
        <begin position="307"/>
        <end position="334"/>
    </location>
</feature>
<evidence type="ECO:0000256" key="1">
    <source>
        <dbReference type="ARBA" id="ARBA00004141"/>
    </source>
</evidence>
<feature type="transmembrane region" description="Helical" evidence="11">
    <location>
        <begin position="185"/>
        <end position="204"/>
    </location>
</feature>
<keyword evidence="6 11" id="KW-0133">Cell shape</keyword>
<keyword evidence="3 11" id="KW-0328">Glycosyltransferase</keyword>
<protein>
    <recommendedName>
        <fullName evidence="11">Peptidoglycan glycosyltransferase MrdB</fullName>
        <shortName evidence="11">PGT</shortName>
        <ecNumber evidence="11">2.4.99.28</ecNumber>
    </recommendedName>
    <alternativeName>
        <fullName evidence="11">Cell elongation protein RodA</fullName>
    </alternativeName>
    <alternativeName>
        <fullName evidence="11">Cell wall polymerase</fullName>
    </alternativeName>
    <alternativeName>
        <fullName evidence="11">Peptidoglycan polymerase</fullName>
        <shortName evidence="11">PG polymerase</shortName>
    </alternativeName>
</protein>
<keyword evidence="8 11" id="KW-1133">Transmembrane helix</keyword>
<keyword evidence="13" id="KW-1185">Reference proteome</keyword>
<comment type="pathway">
    <text evidence="11">Cell wall biogenesis; peptidoglycan biosynthesis.</text>
</comment>
<dbReference type="Pfam" id="PF01098">
    <property type="entry name" value="FTSW_RODA_SPOVE"/>
    <property type="match status" value="1"/>
</dbReference>
<dbReference type="eggNOG" id="COG0772">
    <property type="taxonomic scope" value="Bacteria"/>
</dbReference>
<dbReference type="EMBL" id="BA000021">
    <property type="protein sequence ID" value="BAC24319.1"/>
    <property type="molecule type" value="Genomic_DNA"/>
</dbReference>
<evidence type="ECO:0000313" key="13">
    <source>
        <dbReference type="Proteomes" id="UP000000562"/>
    </source>
</evidence>
<proteinExistence type="inferred from homology"/>
<dbReference type="STRING" id="36870.gene:10368661"/>
<dbReference type="KEGG" id="wbr:mrdB"/>
<dbReference type="UniPathway" id="UPA00219"/>
<dbReference type="GO" id="GO:0009252">
    <property type="term" value="P:peptidoglycan biosynthetic process"/>
    <property type="evidence" value="ECO:0007669"/>
    <property type="project" value="UniProtKB-UniRule"/>
</dbReference>
<keyword evidence="7 11" id="KW-0573">Peptidoglycan synthesis</keyword>
<comment type="catalytic activity">
    <reaction evidence="11">
        <text>[GlcNAc-(1-&gt;4)-Mur2Ac(oyl-L-Ala-gamma-D-Glu-L-Lys-D-Ala-D-Ala)](n)-di-trans,octa-cis-undecaprenyl diphosphate + beta-D-GlcNAc-(1-&gt;4)-Mur2Ac(oyl-L-Ala-gamma-D-Glu-L-Lys-D-Ala-D-Ala)-di-trans,octa-cis-undecaprenyl diphosphate = [GlcNAc-(1-&gt;4)-Mur2Ac(oyl-L-Ala-gamma-D-Glu-L-Lys-D-Ala-D-Ala)](n+1)-di-trans,octa-cis-undecaprenyl diphosphate + di-trans,octa-cis-undecaprenyl diphosphate + H(+)</text>
        <dbReference type="Rhea" id="RHEA:23708"/>
        <dbReference type="Rhea" id="RHEA-COMP:9602"/>
        <dbReference type="Rhea" id="RHEA-COMP:9603"/>
        <dbReference type="ChEBI" id="CHEBI:15378"/>
        <dbReference type="ChEBI" id="CHEBI:58405"/>
        <dbReference type="ChEBI" id="CHEBI:60033"/>
        <dbReference type="ChEBI" id="CHEBI:78435"/>
        <dbReference type="EC" id="2.4.99.28"/>
    </reaction>
</comment>
<dbReference type="GO" id="GO:0005886">
    <property type="term" value="C:plasma membrane"/>
    <property type="evidence" value="ECO:0007669"/>
    <property type="project" value="UniProtKB-SubCell"/>
</dbReference>
<organism evidence="12 13">
    <name type="scientific">Wigglesworthia glossinidia brevipalpis</name>
    <dbReference type="NCBI Taxonomy" id="36870"/>
    <lineage>
        <taxon>Bacteria</taxon>
        <taxon>Pseudomonadati</taxon>
        <taxon>Pseudomonadota</taxon>
        <taxon>Gammaproteobacteria</taxon>
        <taxon>Enterobacterales</taxon>
        <taxon>Erwiniaceae</taxon>
        <taxon>Wigglesworthia</taxon>
    </lineage>
</organism>
<evidence type="ECO:0000256" key="3">
    <source>
        <dbReference type="ARBA" id="ARBA00022676"/>
    </source>
</evidence>
<dbReference type="GO" id="GO:0071555">
    <property type="term" value="P:cell wall organization"/>
    <property type="evidence" value="ECO:0007669"/>
    <property type="project" value="UniProtKB-KW"/>
</dbReference>
<dbReference type="EC" id="2.4.99.28" evidence="11"/>
<feature type="transmembrane region" description="Helical" evidence="11">
    <location>
        <begin position="340"/>
        <end position="361"/>
    </location>
</feature>
<evidence type="ECO:0000256" key="6">
    <source>
        <dbReference type="ARBA" id="ARBA00022960"/>
    </source>
</evidence>
<dbReference type="PROSITE" id="PS00428">
    <property type="entry name" value="FTSW_RODA_SPOVE"/>
    <property type="match status" value="1"/>
</dbReference>
<dbReference type="GO" id="GO:0015648">
    <property type="term" value="F:lipid-linked peptidoglycan transporter activity"/>
    <property type="evidence" value="ECO:0007669"/>
    <property type="project" value="TreeGrafter"/>
</dbReference>
<keyword evidence="10 11" id="KW-0961">Cell wall biogenesis/degradation</keyword>
<feature type="transmembrane region" description="Helical" evidence="11">
    <location>
        <begin position="52"/>
        <end position="70"/>
    </location>
</feature>
<dbReference type="HOGENOM" id="CLU_029243_2_2_6"/>
<keyword evidence="5 11" id="KW-0812">Transmembrane</keyword>
<dbReference type="PANTHER" id="PTHR30474">
    <property type="entry name" value="CELL CYCLE PROTEIN"/>
    <property type="match status" value="1"/>
</dbReference>
<sequence>MYMYINFYKKFFHRKIQIDFMFITVILLLLIYSIFIIWSASGKNLEIIQRKIIQIWIGMLIMIFLSYITPKEYEKLAPYLYFLCITLLISVHFFGKVIKGAKRWLDFGIIQFQPAEIAKIAVPLMISRIVNRSDIFISFRCILLSFILILIPTFLVAKQPDLGTSILIFFSGIFVLFLSGISIKIIFYGFSILLFSIPILWNFLMHDYQRNRIKALLNPELDPLGIGYHILQSKIAIGSGGLYGKGWLSGTQSQLEFLPERHTDFIFSVLGEEFGFLGSIILLLLYLLLIIRGLIISMQANNIFCKVISGSLILTLFLYIFVNIGMVCGILPIVGVPLPLISYGGSALIALMSGFGIIISINNHKNVK</sequence>
<dbReference type="InterPro" id="IPR018365">
    <property type="entry name" value="Cell_cycle_FtsW-rel_CS"/>
</dbReference>
<feature type="transmembrane region" description="Helical" evidence="11">
    <location>
        <begin position="162"/>
        <end position="178"/>
    </location>
</feature>
<evidence type="ECO:0000313" key="12">
    <source>
        <dbReference type="EMBL" id="BAC24319.1"/>
    </source>
</evidence>
<dbReference type="InterPro" id="IPR011923">
    <property type="entry name" value="RodA/MrdB"/>
</dbReference>
<comment type="similarity">
    <text evidence="11">Belongs to the SEDS family. MrdB/RodA subfamily.</text>
</comment>
<feature type="transmembrane region" description="Helical" evidence="11">
    <location>
        <begin position="135"/>
        <end position="156"/>
    </location>
</feature>
<name>Q8D328_WIGBR</name>
<feature type="transmembrane region" description="Helical" evidence="11">
    <location>
        <begin position="274"/>
        <end position="295"/>
    </location>
</feature>
<dbReference type="InterPro" id="IPR001182">
    <property type="entry name" value="FtsW/RodA"/>
</dbReference>
<dbReference type="GO" id="GO:0008360">
    <property type="term" value="P:regulation of cell shape"/>
    <property type="evidence" value="ECO:0007669"/>
    <property type="project" value="UniProtKB-KW"/>
</dbReference>
<evidence type="ECO:0000256" key="5">
    <source>
        <dbReference type="ARBA" id="ARBA00022692"/>
    </source>
</evidence>
<evidence type="ECO:0000256" key="2">
    <source>
        <dbReference type="ARBA" id="ARBA00022475"/>
    </source>
</evidence>
<evidence type="ECO:0000256" key="11">
    <source>
        <dbReference type="HAMAP-Rule" id="MF_02079"/>
    </source>
</evidence>
<dbReference type="NCBIfam" id="TIGR02210">
    <property type="entry name" value="rodA_shape"/>
    <property type="match status" value="1"/>
</dbReference>
<gene>
    <name evidence="11 12" type="primary">mrdB</name>
    <name evidence="11" type="synonym">rodA</name>
</gene>
<feature type="transmembrane region" description="Helical" evidence="11">
    <location>
        <begin position="76"/>
        <end position="95"/>
    </location>
</feature>
<accession>Q8D328</accession>
<dbReference type="AlphaFoldDB" id="Q8D328"/>
<keyword evidence="9 11" id="KW-0472">Membrane</keyword>
<keyword evidence="11" id="KW-0997">Cell inner membrane</keyword>
<dbReference type="GO" id="GO:0008955">
    <property type="term" value="F:peptidoglycan glycosyltransferase activity"/>
    <property type="evidence" value="ECO:0007669"/>
    <property type="project" value="UniProtKB-UniRule"/>
</dbReference>
<evidence type="ECO:0000256" key="10">
    <source>
        <dbReference type="ARBA" id="ARBA00023316"/>
    </source>
</evidence>
<dbReference type="Proteomes" id="UP000000562">
    <property type="component" value="Chromosome"/>
</dbReference>
<dbReference type="PANTHER" id="PTHR30474:SF1">
    <property type="entry name" value="PEPTIDOGLYCAN GLYCOSYLTRANSFERASE MRDB"/>
    <property type="match status" value="1"/>
</dbReference>
<dbReference type="GO" id="GO:0032153">
    <property type="term" value="C:cell division site"/>
    <property type="evidence" value="ECO:0007669"/>
    <property type="project" value="TreeGrafter"/>
</dbReference>
<evidence type="ECO:0000256" key="4">
    <source>
        <dbReference type="ARBA" id="ARBA00022679"/>
    </source>
</evidence>
<comment type="subcellular location">
    <subcellularLocation>
        <location evidence="11">Cell inner membrane</location>
        <topology evidence="11">Multi-pass membrane protein</topology>
    </subcellularLocation>
    <subcellularLocation>
        <location evidence="1">Membrane</location>
        <topology evidence="1">Multi-pass membrane protein</topology>
    </subcellularLocation>
</comment>
<dbReference type="GO" id="GO:0051301">
    <property type="term" value="P:cell division"/>
    <property type="evidence" value="ECO:0007669"/>
    <property type="project" value="InterPro"/>
</dbReference>
<evidence type="ECO:0000256" key="8">
    <source>
        <dbReference type="ARBA" id="ARBA00022989"/>
    </source>
</evidence>
<evidence type="ECO:0000256" key="7">
    <source>
        <dbReference type="ARBA" id="ARBA00022984"/>
    </source>
</evidence>
<evidence type="ECO:0000256" key="9">
    <source>
        <dbReference type="ARBA" id="ARBA00023136"/>
    </source>
</evidence>
<comment type="function">
    <text evidence="11">Peptidoglycan polymerase that is essential for cell wall elongation.</text>
</comment>